<proteinExistence type="predicted"/>
<keyword evidence="1" id="KW-0812">Transmembrane</keyword>
<evidence type="ECO:0000313" key="2">
    <source>
        <dbReference type="EMBL" id="MPM47864.1"/>
    </source>
</evidence>
<keyword evidence="1" id="KW-1133">Transmembrane helix</keyword>
<feature type="transmembrane region" description="Helical" evidence="1">
    <location>
        <begin position="6"/>
        <end position="27"/>
    </location>
</feature>
<dbReference type="AlphaFoldDB" id="A0A645ADX0"/>
<protein>
    <submittedName>
        <fullName evidence="2">Uncharacterized protein</fullName>
    </submittedName>
</protein>
<reference evidence="2" key="1">
    <citation type="submission" date="2019-08" db="EMBL/GenBank/DDBJ databases">
        <authorList>
            <person name="Kucharzyk K."/>
            <person name="Murdoch R.W."/>
            <person name="Higgins S."/>
            <person name="Loffler F."/>
        </authorList>
    </citation>
    <scope>NUCLEOTIDE SEQUENCE</scope>
</reference>
<organism evidence="2">
    <name type="scientific">bioreactor metagenome</name>
    <dbReference type="NCBI Taxonomy" id="1076179"/>
    <lineage>
        <taxon>unclassified sequences</taxon>
        <taxon>metagenomes</taxon>
        <taxon>ecological metagenomes</taxon>
    </lineage>
</organism>
<feature type="transmembrane region" description="Helical" evidence="1">
    <location>
        <begin position="39"/>
        <end position="60"/>
    </location>
</feature>
<dbReference type="EMBL" id="VSSQ01011852">
    <property type="protein sequence ID" value="MPM47864.1"/>
    <property type="molecule type" value="Genomic_DNA"/>
</dbReference>
<keyword evidence="1" id="KW-0472">Membrane</keyword>
<name>A0A645ADX0_9ZZZZ</name>
<accession>A0A645ADX0</accession>
<comment type="caution">
    <text evidence="2">The sequence shown here is derived from an EMBL/GenBank/DDBJ whole genome shotgun (WGS) entry which is preliminary data.</text>
</comment>
<gene>
    <name evidence="2" type="ORF">SDC9_94585</name>
</gene>
<evidence type="ECO:0000256" key="1">
    <source>
        <dbReference type="SAM" id="Phobius"/>
    </source>
</evidence>
<sequence length="303" mass="35135">MRTAEQILISALLVYYILLLVIVILNFIRKRSVTKGAAYEWLILFLLPFSGLLFLKFPIFDAHKTAGLDSFSGEAKAKRQKLYIADIAKDREIISIQDVLAINSVYEKRSVVMDLFSYDSAQYVKELQIALGDPDTEVSHYASAAIVGMKDRLEGKLSATKNDFLNNPSDENAARYLVSIKAYIESGALNENRIRKYEELFCAFMDEWEEEDPLHKQEWFPTLLVYLTHLGYKEKTLELAERFVQETSSQDAYVAALKASYAFRRTEDFRRYLAELRKADLVLTDYHYDILQFFLQNEVRHEK</sequence>